<dbReference type="InterPro" id="IPR003825">
    <property type="entry name" value="Colicin-V_CvpA"/>
</dbReference>
<keyword evidence="4 5" id="KW-0472">Membrane</keyword>
<dbReference type="Proteomes" id="UP000051298">
    <property type="component" value="Unassembled WGS sequence"/>
</dbReference>
<proteinExistence type="predicted"/>
<reference evidence="6 7" key="1">
    <citation type="submission" date="2015-09" db="EMBL/GenBank/DDBJ databases">
        <authorList>
            <consortium name="Swine Surveillance"/>
        </authorList>
    </citation>
    <scope>NUCLEOTIDE SEQUENCE [LARGE SCALE GENOMIC DNA]</scope>
    <source>
        <strain evidence="6 7">CECT 5294</strain>
    </source>
</reference>
<evidence type="ECO:0000313" key="6">
    <source>
        <dbReference type="EMBL" id="CUH59567.1"/>
    </source>
</evidence>
<evidence type="ECO:0000256" key="1">
    <source>
        <dbReference type="ARBA" id="ARBA00004141"/>
    </source>
</evidence>
<dbReference type="InterPro" id="IPR052719">
    <property type="entry name" value="CvpA-like"/>
</dbReference>
<evidence type="ECO:0000256" key="2">
    <source>
        <dbReference type="ARBA" id="ARBA00022692"/>
    </source>
</evidence>
<feature type="transmembrane region" description="Helical" evidence="5">
    <location>
        <begin position="71"/>
        <end position="91"/>
    </location>
</feature>
<dbReference type="GO" id="GO:0016020">
    <property type="term" value="C:membrane"/>
    <property type="evidence" value="ECO:0007669"/>
    <property type="project" value="UniProtKB-SubCell"/>
</dbReference>
<protein>
    <submittedName>
        <fullName evidence="6">Pur regulon 18 kDa protein</fullName>
    </submittedName>
</protein>
<dbReference type="GO" id="GO:0009403">
    <property type="term" value="P:toxin biosynthetic process"/>
    <property type="evidence" value="ECO:0007669"/>
    <property type="project" value="InterPro"/>
</dbReference>
<dbReference type="PANTHER" id="PTHR36926">
    <property type="entry name" value="COLICIN V PRODUCTION PROTEIN"/>
    <property type="match status" value="1"/>
</dbReference>
<keyword evidence="2 5" id="KW-0812">Transmembrane</keyword>
<feature type="transmembrane region" description="Helical" evidence="5">
    <location>
        <begin position="6"/>
        <end position="24"/>
    </location>
</feature>
<accession>A0A0P1FFI6</accession>
<evidence type="ECO:0000256" key="5">
    <source>
        <dbReference type="SAM" id="Phobius"/>
    </source>
</evidence>
<dbReference type="AlphaFoldDB" id="A0A0P1FFI6"/>
<dbReference type="RefSeq" id="WP_058122736.1">
    <property type="nucleotide sequence ID" value="NZ_CYRX01000010.1"/>
</dbReference>
<feature type="transmembrane region" description="Helical" evidence="5">
    <location>
        <begin position="31"/>
        <end position="51"/>
    </location>
</feature>
<dbReference type="STRING" id="266809.PM03_04610"/>
<dbReference type="eggNOG" id="COG1286">
    <property type="taxonomic scope" value="Bacteria"/>
</dbReference>
<evidence type="ECO:0000256" key="4">
    <source>
        <dbReference type="ARBA" id="ARBA00023136"/>
    </source>
</evidence>
<dbReference type="EMBL" id="CYRX01000010">
    <property type="protein sequence ID" value="CUH59567.1"/>
    <property type="molecule type" value="Genomic_DNA"/>
</dbReference>
<dbReference type="PANTHER" id="PTHR36926:SF1">
    <property type="entry name" value="COLICIN V PRODUCTION PROTEIN"/>
    <property type="match status" value="1"/>
</dbReference>
<dbReference type="Pfam" id="PF02674">
    <property type="entry name" value="Colicin_V"/>
    <property type="match status" value="1"/>
</dbReference>
<feature type="transmembrane region" description="Helical" evidence="5">
    <location>
        <begin position="111"/>
        <end position="131"/>
    </location>
</feature>
<comment type="subcellular location">
    <subcellularLocation>
        <location evidence="1">Membrane</location>
        <topology evidence="1">Multi-pass membrane protein</topology>
    </subcellularLocation>
</comment>
<organism evidence="6 7">
    <name type="scientific">Thalassobacter stenotrophicus</name>
    <dbReference type="NCBI Taxonomy" id="266809"/>
    <lineage>
        <taxon>Bacteria</taxon>
        <taxon>Pseudomonadati</taxon>
        <taxon>Pseudomonadota</taxon>
        <taxon>Alphaproteobacteria</taxon>
        <taxon>Rhodobacterales</taxon>
        <taxon>Roseobacteraceae</taxon>
        <taxon>Thalassobacter</taxon>
    </lineage>
</organism>
<keyword evidence="3 5" id="KW-1133">Transmembrane helix</keyword>
<sequence length="196" mass="20520">MDGFTIIDAGVAAVIVISAILAFSRGLVREGMAIVGWIAAAFLAFTFAGAAEPLIREIPYVGDFIGESCELAIIAAFAVVFALSLVATSIFTPMFSSAIRNSVLGATDRGLGFLFGVARGALLVIVAFIVVDRVTTDGAIPMVDDSRSAAIFERVQQQVEAQIPSDAPGWILERYQQLVGACGPTQDPLQPAPTGN</sequence>
<evidence type="ECO:0000313" key="7">
    <source>
        <dbReference type="Proteomes" id="UP000051298"/>
    </source>
</evidence>
<gene>
    <name evidence="6" type="primary">cvpA</name>
    <name evidence="6" type="ORF">THS5294_00853</name>
</gene>
<name>A0A0P1FFI6_9RHOB</name>
<evidence type="ECO:0000256" key="3">
    <source>
        <dbReference type="ARBA" id="ARBA00022989"/>
    </source>
</evidence>